<dbReference type="STRING" id="857342.A0A2T3BG61"/>
<feature type="region of interest" description="Disordered" evidence="2">
    <location>
        <begin position="453"/>
        <end position="479"/>
    </location>
</feature>
<feature type="region of interest" description="Disordered" evidence="2">
    <location>
        <begin position="144"/>
        <end position="171"/>
    </location>
</feature>
<feature type="compositionally biased region" description="Polar residues" evidence="2">
    <location>
        <begin position="1046"/>
        <end position="1066"/>
    </location>
</feature>
<feature type="compositionally biased region" description="Pro residues" evidence="2">
    <location>
        <begin position="1"/>
        <end position="10"/>
    </location>
</feature>
<feature type="compositionally biased region" description="Low complexity" evidence="2">
    <location>
        <begin position="453"/>
        <end position="469"/>
    </location>
</feature>
<evidence type="ECO:0000256" key="2">
    <source>
        <dbReference type="SAM" id="MobiDB-lite"/>
    </source>
</evidence>
<feature type="domain" description="Putative zinc-finger" evidence="3">
    <location>
        <begin position="1205"/>
        <end position="1226"/>
    </location>
</feature>
<gene>
    <name evidence="4" type="ORF">M430DRAFT_24669</name>
</gene>
<feature type="compositionally biased region" description="Polar residues" evidence="2">
    <location>
        <begin position="382"/>
        <end position="397"/>
    </location>
</feature>
<dbReference type="InParanoid" id="A0A2T3BG61"/>
<keyword evidence="1" id="KW-0175">Coiled coil</keyword>
<sequence>MSDYPQPPPYGANYGGQPQMSAPYLQPAYPNPYPQTGNGHPAPSQYAQSYDASMNAYGYNQSIPVFGATPASAPGAPPMPVFQGWNQDHFQLPAYAAPQNNTQYPAYGGNSYNTAQTYPPVEQQSYQQNSQYMNRVDEGELSEGEFDDTYAPTNPAPAGYRSTQYRENHGTGYMGTAHRAVYNRTHDHNPLQSSHTGNDYYPSEPSQAVRQNSGSYSPYNPSKVVDQDERGGTNQYYNSYAPGHGPEPYANTAPPNQNQNQPSWKQKGAIDSSRPGSRTNGNHVTNSQEKSVEDLPASTPVAAPGPASTANTPSLPTPVQSASNQVVSATAKKSLADARKEAQGAILNLYPFQIRFQTYVDEGFDETIIGRVFDDLGLARSPSKSVNGVRSSQNASDAEQPLPANASHNKLNNQEKLASTPSNSEVCTQPKANEMVQGNTNVDAPIVGKQVAANETSTSPSTNTTSAGPPAKPAATTEKERTLQMKMEALRKSREQRAQKAAAKNDPVTPAVPVPVSQPEPARPSGQTEALNSSSQVEPPKSGSSAAAPPTNSLLPEGQNQVPNRSPSQPISRPVNTQQTPAIPGLFRVPTTTSPAPTTTPSNATNGPTNGSQRKRPVAADFDTPITAAFKRPFGQSRNETPLVIDVSEEEPDSDDEDVAMELESQADQDSPAQVARKMSDHRSAAIQNLPPLTNFPARKPFTPPPVSSAASTPPARKIALGKPEVLQEKEIAIEALRKKIAEAEAAKALKKAKQTASGTRTPRTADNSADDANTASNGGVANQVEASVQMQRMISIAEDQVILDQRRLAEAQAAEVEKAAELQRNAAEQKRLRREQLATDLPRVDAEVQQNQLKLEQLRAEMAKIEAAVQKNLDEKRRMAEEMEKLGQEAEDRLQAHKDRLRDLTNGEAVGDSDQQAHFIDSSQPSSLPATEVEVNHPSLPASNQEQPSGTTSPDHDRTNATQIDQRPALTMLNGNPASASNPTQTEPAATKEPTAVSERSRDDTNAGHMPEAALQEAVPADADSHAQGGSDDMNIEDSYAPDPSQLSPESTSSPMDVDNRSPSYSPVLGRAAMAATSDRDDDYEPPDATPPVAALSPVGSPPFSPAPPEPVTEDIVPDNSAVSFPQATNENETEEHLPQPNGSVPLLIEDGSRSSNKTQLFTPYESPLKRFRAFRFHPEFNKEVSGGLRSLTYSHKIDPTIEFCPWEMAGGACNDQTCEYQHIKDIRLPDDDILKTLGSQDEFSGDQRARFVDGLKDALGAIRERKIRDFDNIAKEIIAHRRRFLGDDSKVLPLEGVSI</sequence>
<feature type="compositionally biased region" description="Polar residues" evidence="2">
    <location>
        <begin position="525"/>
        <end position="537"/>
    </location>
</feature>
<feature type="compositionally biased region" description="Low complexity" evidence="2">
    <location>
        <begin position="590"/>
        <end position="611"/>
    </location>
</feature>
<feature type="compositionally biased region" description="Low complexity" evidence="2">
    <location>
        <begin position="765"/>
        <end position="778"/>
    </location>
</feature>
<feature type="compositionally biased region" description="Pro residues" evidence="2">
    <location>
        <begin position="510"/>
        <end position="522"/>
    </location>
</feature>
<feature type="region of interest" description="Disordered" evidence="2">
    <location>
        <begin position="749"/>
        <end position="784"/>
    </location>
</feature>
<feature type="compositionally biased region" description="Polar residues" evidence="2">
    <location>
        <begin position="914"/>
        <end position="930"/>
    </location>
</feature>
<dbReference type="EMBL" id="KZ679006">
    <property type="protein sequence ID" value="PSS28328.1"/>
    <property type="molecule type" value="Genomic_DNA"/>
</dbReference>
<dbReference type="RefSeq" id="XP_024725853.1">
    <property type="nucleotide sequence ID" value="XM_024865111.1"/>
</dbReference>
<proteinExistence type="predicted"/>
<name>A0A2T3BG61_AMORE</name>
<keyword evidence="5" id="KW-1185">Reference proteome</keyword>
<feature type="region of interest" description="Disordered" evidence="2">
    <location>
        <begin position="381"/>
        <end position="407"/>
    </location>
</feature>
<feature type="coiled-coil region" evidence="1">
    <location>
        <begin position="807"/>
        <end position="908"/>
    </location>
</feature>
<organism evidence="4 5">
    <name type="scientific">Amorphotheca resinae ATCC 22711</name>
    <dbReference type="NCBI Taxonomy" id="857342"/>
    <lineage>
        <taxon>Eukaryota</taxon>
        <taxon>Fungi</taxon>
        <taxon>Dikarya</taxon>
        <taxon>Ascomycota</taxon>
        <taxon>Pezizomycotina</taxon>
        <taxon>Leotiomycetes</taxon>
        <taxon>Helotiales</taxon>
        <taxon>Amorphothecaceae</taxon>
        <taxon>Amorphotheca</taxon>
    </lineage>
</organism>
<feature type="region of interest" description="Disordered" evidence="2">
    <location>
        <begin position="909"/>
        <end position="961"/>
    </location>
</feature>
<feature type="compositionally biased region" description="Polar residues" evidence="2">
    <location>
        <begin position="551"/>
        <end position="581"/>
    </location>
</feature>
<feature type="compositionally biased region" description="Acidic residues" evidence="2">
    <location>
        <begin position="647"/>
        <end position="667"/>
    </location>
</feature>
<feature type="compositionally biased region" description="Polar residues" evidence="2">
    <location>
        <begin position="274"/>
        <end position="289"/>
    </location>
</feature>
<feature type="compositionally biased region" description="Polar residues" evidence="2">
    <location>
        <begin position="204"/>
        <end position="220"/>
    </location>
</feature>
<evidence type="ECO:0000313" key="5">
    <source>
        <dbReference type="Proteomes" id="UP000241818"/>
    </source>
</evidence>
<accession>A0A2T3BG61</accession>
<feature type="compositionally biased region" description="Polar residues" evidence="2">
    <location>
        <begin position="942"/>
        <end position="954"/>
    </location>
</feature>
<feature type="region of interest" description="Disordered" evidence="2">
    <location>
        <begin position="973"/>
        <end position="1161"/>
    </location>
</feature>
<dbReference type="Pfam" id="PF10650">
    <property type="entry name" value="zf-C3H1"/>
    <property type="match status" value="1"/>
</dbReference>
<feature type="compositionally biased region" description="Low complexity" evidence="2">
    <location>
        <begin position="539"/>
        <end position="550"/>
    </location>
</feature>
<dbReference type="Proteomes" id="UP000241818">
    <property type="component" value="Unassembled WGS sequence"/>
</dbReference>
<protein>
    <recommendedName>
        <fullName evidence="3">Putative zinc-finger domain-containing protein</fullName>
    </recommendedName>
</protein>
<dbReference type="OrthoDB" id="1922977at2759"/>
<evidence type="ECO:0000259" key="3">
    <source>
        <dbReference type="Pfam" id="PF10650"/>
    </source>
</evidence>
<feature type="compositionally biased region" description="Polar residues" evidence="2">
    <location>
        <begin position="974"/>
        <end position="989"/>
    </location>
</feature>
<feature type="region of interest" description="Disordered" evidence="2">
    <location>
        <begin position="1"/>
        <end position="46"/>
    </location>
</feature>
<feature type="region of interest" description="Disordered" evidence="2">
    <location>
        <begin position="187"/>
        <end position="323"/>
    </location>
</feature>
<reference evidence="4 5" key="1">
    <citation type="journal article" date="2018" name="New Phytol.">
        <title>Comparative genomics and transcriptomics depict ericoid mycorrhizal fungi as versatile saprotrophs and plant mutualists.</title>
        <authorList>
            <person name="Martino E."/>
            <person name="Morin E."/>
            <person name="Grelet G.A."/>
            <person name="Kuo A."/>
            <person name="Kohler A."/>
            <person name="Daghino S."/>
            <person name="Barry K.W."/>
            <person name="Cichocki N."/>
            <person name="Clum A."/>
            <person name="Dockter R.B."/>
            <person name="Hainaut M."/>
            <person name="Kuo R.C."/>
            <person name="LaButti K."/>
            <person name="Lindahl B.D."/>
            <person name="Lindquist E.A."/>
            <person name="Lipzen A."/>
            <person name="Khouja H.R."/>
            <person name="Magnuson J."/>
            <person name="Murat C."/>
            <person name="Ohm R.A."/>
            <person name="Singer S.W."/>
            <person name="Spatafora J.W."/>
            <person name="Wang M."/>
            <person name="Veneault-Fourrey C."/>
            <person name="Henrissat B."/>
            <person name="Grigoriev I.V."/>
            <person name="Martin F.M."/>
            <person name="Perotto S."/>
        </authorList>
    </citation>
    <scope>NUCLEOTIDE SEQUENCE [LARGE SCALE GENOMIC DNA]</scope>
    <source>
        <strain evidence="4 5">ATCC 22711</strain>
    </source>
</reference>
<dbReference type="InterPro" id="IPR019607">
    <property type="entry name" value="Putative_zinc-finger_domain"/>
</dbReference>
<evidence type="ECO:0000313" key="4">
    <source>
        <dbReference type="EMBL" id="PSS28328.1"/>
    </source>
</evidence>
<dbReference type="GeneID" id="36573192"/>
<feature type="compositionally biased region" description="Polar residues" evidence="2">
    <location>
        <begin position="308"/>
        <end position="323"/>
    </location>
</feature>
<feature type="compositionally biased region" description="Pro residues" evidence="2">
    <location>
        <begin position="1101"/>
        <end position="1112"/>
    </location>
</feature>
<feature type="compositionally biased region" description="Polar residues" evidence="2">
    <location>
        <begin position="1122"/>
        <end position="1132"/>
    </location>
</feature>
<feature type="region of interest" description="Disordered" evidence="2">
    <location>
        <begin position="491"/>
        <end position="716"/>
    </location>
</feature>
<evidence type="ECO:0000256" key="1">
    <source>
        <dbReference type="SAM" id="Coils"/>
    </source>
</evidence>